<evidence type="ECO:0000313" key="4">
    <source>
        <dbReference type="EMBL" id="MFC4129660.1"/>
    </source>
</evidence>
<feature type="compositionally biased region" description="Low complexity" evidence="1">
    <location>
        <begin position="116"/>
        <end position="154"/>
    </location>
</feature>
<dbReference type="EMBL" id="JBHSAY010000003">
    <property type="protein sequence ID" value="MFC4129660.1"/>
    <property type="molecule type" value="Genomic_DNA"/>
</dbReference>
<feature type="region of interest" description="Disordered" evidence="1">
    <location>
        <begin position="116"/>
        <end position="166"/>
    </location>
</feature>
<dbReference type="SUPFAM" id="SSF55486">
    <property type="entry name" value="Metalloproteases ('zincins'), catalytic domain"/>
    <property type="match status" value="1"/>
</dbReference>
<protein>
    <submittedName>
        <fullName evidence="4">DUF3152 domain-containing protein</fullName>
    </submittedName>
</protein>
<evidence type="ECO:0000256" key="1">
    <source>
        <dbReference type="SAM" id="MobiDB-lite"/>
    </source>
</evidence>
<keyword evidence="5" id="KW-1185">Reference proteome</keyword>
<feature type="region of interest" description="Disordered" evidence="1">
    <location>
        <begin position="1"/>
        <end position="88"/>
    </location>
</feature>
<dbReference type="Proteomes" id="UP001595816">
    <property type="component" value="Unassembled WGS sequence"/>
</dbReference>
<evidence type="ECO:0000259" key="3">
    <source>
        <dbReference type="Pfam" id="PF11350"/>
    </source>
</evidence>
<reference evidence="5" key="1">
    <citation type="journal article" date="2019" name="Int. J. Syst. Evol. Microbiol.">
        <title>The Global Catalogue of Microorganisms (GCM) 10K type strain sequencing project: providing services to taxonomists for standard genome sequencing and annotation.</title>
        <authorList>
            <consortium name="The Broad Institute Genomics Platform"/>
            <consortium name="The Broad Institute Genome Sequencing Center for Infectious Disease"/>
            <person name="Wu L."/>
            <person name="Ma J."/>
        </authorList>
    </citation>
    <scope>NUCLEOTIDE SEQUENCE [LARGE SCALE GENOMIC DNA]</scope>
    <source>
        <strain evidence="5">CGMCC 4.7289</strain>
    </source>
</reference>
<feature type="compositionally biased region" description="Basic residues" evidence="1">
    <location>
        <begin position="79"/>
        <end position="88"/>
    </location>
</feature>
<accession>A0ABV8LFH8</accession>
<dbReference type="RefSeq" id="WP_253759804.1">
    <property type="nucleotide sequence ID" value="NZ_JAMZDZ010000001.1"/>
</dbReference>
<organism evidence="4 5">
    <name type="scientific">Hamadaea flava</name>
    <dbReference type="NCBI Taxonomy" id="1742688"/>
    <lineage>
        <taxon>Bacteria</taxon>
        <taxon>Bacillati</taxon>
        <taxon>Actinomycetota</taxon>
        <taxon>Actinomycetes</taxon>
        <taxon>Micromonosporales</taxon>
        <taxon>Micromonosporaceae</taxon>
        <taxon>Hamadaea</taxon>
    </lineage>
</organism>
<proteinExistence type="predicted"/>
<feature type="compositionally biased region" description="Basic and acidic residues" evidence="1">
    <location>
        <begin position="1"/>
        <end position="10"/>
    </location>
</feature>
<evidence type="ECO:0000313" key="5">
    <source>
        <dbReference type="Proteomes" id="UP001595816"/>
    </source>
</evidence>
<dbReference type="InterPro" id="IPR024079">
    <property type="entry name" value="MetalloPept_cat_dom_sf"/>
</dbReference>
<sequence length="348" mass="37026">MSHDRRHPPTEPEQYYPRQESARSRRTDLRERPSSRSSDAYAPQFDGGPPWDGASPQDGPPRDGGPYRDAAPRQPGPRAQRRAARRRAQMRRRRVLALAVLVILVGSVAGLLLRSPSSPTETAAGPSAPGPAPSASVSAKAAAAPDPSGATTATVESTGVPETGPGTFAYAGGTGKVLGTAGTLRKYQIAVEDESGQNAAAFATAVEKILGDSRSWIAGGKTKFQRVPKGSSHEFVIYLATPATSEKMCAAGGLHTERYTSCRISGQVIINLARWLTAIPDYNAPLDVYQAYAINHEVGHQLGLYHEACPGRGQTAPVMQQQTYGLKGCVANSWPYIDGKRYTGPPIP</sequence>
<comment type="caution">
    <text evidence="4">The sequence shown here is derived from an EMBL/GenBank/DDBJ whole genome shotgun (WGS) entry which is preliminary data.</text>
</comment>
<keyword evidence="2" id="KW-0812">Transmembrane</keyword>
<dbReference type="Pfam" id="PF11350">
    <property type="entry name" value="DUF3152"/>
    <property type="match status" value="1"/>
</dbReference>
<feature type="domain" description="DUF3152" evidence="3">
    <location>
        <begin position="158"/>
        <end position="327"/>
    </location>
</feature>
<keyword evidence="2" id="KW-1133">Transmembrane helix</keyword>
<name>A0ABV8LFH8_9ACTN</name>
<evidence type="ECO:0000256" key="2">
    <source>
        <dbReference type="SAM" id="Phobius"/>
    </source>
</evidence>
<dbReference type="Gene3D" id="3.40.390.10">
    <property type="entry name" value="Collagenase (Catalytic Domain)"/>
    <property type="match status" value="1"/>
</dbReference>
<gene>
    <name evidence="4" type="ORF">ACFOZ4_03480</name>
</gene>
<keyword evidence="2" id="KW-0472">Membrane</keyword>
<feature type="compositionally biased region" description="Basic and acidic residues" evidence="1">
    <location>
        <begin position="20"/>
        <end position="34"/>
    </location>
</feature>
<dbReference type="InterPro" id="IPR022603">
    <property type="entry name" value="DUF3152"/>
</dbReference>
<feature type="transmembrane region" description="Helical" evidence="2">
    <location>
        <begin position="95"/>
        <end position="113"/>
    </location>
</feature>